<dbReference type="Pfam" id="PF19975">
    <property type="entry name" value="DO-GTPase1"/>
    <property type="match status" value="1"/>
</dbReference>
<feature type="domain" description="Double-GTPase 1" evidence="1">
    <location>
        <begin position="2"/>
        <end position="96"/>
    </location>
</feature>
<dbReference type="Proteomes" id="UP000528460">
    <property type="component" value="Unassembled WGS sequence"/>
</dbReference>
<accession>A0A7Y4NCM6</accession>
<protein>
    <recommendedName>
        <fullName evidence="1">Double-GTPase 1 domain-containing protein</fullName>
    </recommendedName>
</protein>
<sequence length="106" mass="12109">MRIALLVSAWDSVAPEWRQAGPAAYLAHHLPLLEDFLWSNFLPEDVFRFGLSSTGGDLRNPDYSEKYLDNPCGFVEWVDMRGRQQRSDIGLPLYWLLFGEHALSAP</sequence>
<evidence type="ECO:0000259" key="1">
    <source>
        <dbReference type="Pfam" id="PF19975"/>
    </source>
</evidence>
<proteinExistence type="predicted"/>
<organism evidence="2 3">
    <name type="scientific">Corallococcus exercitus</name>
    <dbReference type="NCBI Taxonomy" id="2316736"/>
    <lineage>
        <taxon>Bacteria</taxon>
        <taxon>Pseudomonadati</taxon>
        <taxon>Myxococcota</taxon>
        <taxon>Myxococcia</taxon>
        <taxon>Myxococcales</taxon>
        <taxon>Cystobacterineae</taxon>
        <taxon>Myxococcaceae</taxon>
        <taxon>Corallococcus</taxon>
    </lineage>
</organism>
<comment type="caution">
    <text evidence="2">The sequence shown here is derived from an EMBL/GenBank/DDBJ whole genome shotgun (WGS) entry which is preliminary data.</text>
</comment>
<dbReference type="InterPro" id="IPR045530">
    <property type="entry name" value="DO-GTPase1"/>
</dbReference>
<gene>
    <name evidence="2" type="ORF">HNS30_10645</name>
</gene>
<evidence type="ECO:0000313" key="2">
    <source>
        <dbReference type="EMBL" id="NOK09488.1"/>
    </source>
</evidence>
<reference evidence="2 3" key="1">
    <citation type="submission" date="2020-05" db="EMBL/GenBank/DDBJ databases">
        <authorList>
            <person name="Whitworth D."/>
        </authorList>
    </citation>
    <scope>NUCLEOTIDE SEQUENCE [LARGE SCALE GENOMIC DNA]</scope>
    <source>
        <strain evidence="2 3">CA046A</strain>
    </source>
</reference>
<dbReference type="AlphaFoldDB" id="A0A7Y4NCM6"/>
<evidence type="ECO:0000313" key="3">
    <source>
        <dbReference type="Proteomes" id="UP000528460"/>
    </source>
</evidence>
<dbReference type="EMBL" id="JABFJW010000063">
    <property type="protein sequence ID" value="NOK09488.1"/>
    <property type="molecule type" value="Genomic_DNA"/>
</dbReference>
<name>A0A7Y4NCM6_9BACT</name>